<dbReference type="GeneID" id="116222492"/>
<organism evidence="4 5">
    <name type="scientific">Clupea harengus</name>
    <name type="common">Atlantic herring</name>
    <dbReference type="NCBI Taxonomy" id="7950"/>
    <lineage>
        <taxon>Eukaryota</taxon>
        <taxon>Metazoa</taxon>
        <taxon>Chordata</taxon>
        <taxon>Craniata</taxon>
        <taxon>Vertebrata</taxon>
        <taxon>Euteleostomi</taxon>
        <taxon>Actinopterygii</taxon>
        <taxon>Neopterygii</taxon>
        <taxon>Teleostei</taxon>
        <taxon>Clupei</taxon>
        <taxon>Clupeiformes</taxon>
        <taxon>Clupeoidei</taxon>
        <taxon>Clupeidae</taxon>
        <taxon>Clupea</taxon>
    </lineage>
</organism>
<evidence type="ECO:0000313" key="4">
    <source>
        <dbReference type="Proteomes" id="UP000515152"/>
    </source>
</evidence>
<feature type="coiled-coil region" evidence="1">
    <location>
        <begin position="64"/>
        <end position="102"/>
    </location>
</feature>
<protein>
    <submittedName>
        <fullName evidence="5">Uncharacterized protein LOC116222492</fullName>
    </submittedName>
</protein>
<keyword evidence="4" id="KW-1185">Reference proteome</keyword>
<dbReference type="Gene3D" id="2.30.30.190">
    <property type="entry name" value="CAP Gly-rich-like domain"/>
    <property type="match status" value="1"/>
</dbReference>
<dbReference type="Pfam" id="PF01302">
    <property type="entry name" value="CAP_GLY"/>
    <property type="match status" value="1"/>
</dbReference>
<dbReference type="RefSeq" id="XP_031432715.1">
    <property type="nucleotide sequence ID" value="XM_031576855.2"/>
</dbReference>
<dbReference type="InterPro" id="IPR036859">
    <property type="entry name" value="CAP-Gly_dom_sf"/>
</dbReference>
<feature type="region of interest" description="Disordered" evidence="2">
    <location>
        <begin position="168"/>
        <end position="192"/>
    </location>
</feature>
<reference evidence="5" key="1">
    <citation type="submission" date="2025-08" db="UniProtKB">
        <authorList>
            <consortium name="RefSeq"/>
        </authorList>
    </citation>
    <scope>IDENTIFICATION</scope>
</reference>
<accession>A0A6P8GCA2</accession>
<dbReference type="PROSITE" id="PS50245">
    <property type="entry name" value="CAP_GLY_2"/>
    <property type="match status" value="1"/>
</dbReference>
<gene>
    <name evidence="5" type="primary">LOC116222492</name>
</gene>
<evidence type="ECO:0000259" key="3">
    <source>
        <dbReference type="PROSITE" id="PS50245"/>
    </source>
</evidence>
<dbReference type="InterPro" id="IPR000938">
    <property type="entry name" value="CAP-Gly_domain"/>
</dbReference>
<proteinExistence type="predicted"/>
<dbReference type="KEGG" id="char:116222492"/>
<evidence type="ECO:0000256" key="1">
    <source>
        <dbReference type="SAM" id="Coils"/>
    </source>
</evidence>
<dbReference type="OrthoDB" id="2130750at2759"/>
<sequence length="288" mass="32740">MVTYILWSALVWTCKGLLFTWRFLWISPYHAIQESPREPYETGRGEGWDRASRLKHRPPLQKRLSAAEEDIQKLKNHLNSQKESWERRFLKLQKRQQDLQNQLASEAWVRSGVYLGQEGIQIPRELLFEAMLENGPLSQFDEQGQDFPRTTLRRHEMMALRADQNMSSLSSSSACDSSPPSVSSVNTNTSVGSWRSGSGPHRVFVPHSPLDLQVGHRVRVMLPSGRISTGTLRYLGTVGGSQDYQLGIELERADNASQSGVLQGQHYFECMPGHGAFVPFQKLLMAWE</sequence>
<evidence type="ECO:0000256" key="2">
    <source>
        <dbReference type="SAM" id="MobiDB-lite"/>
    </source>
</evidence>
<dbReference type="AlphaFoldDB" id="A0A6P8GCA2"/>
<keyword evidence="1" id="KW-0175">Coiled coil</keyword>
<dbReference type="SUPFAM" id="SSF74924">
    <property type="entry name" value="Cap-Gly domain"/>
    <property type="match status" value="1"/>
</dbReference>
<dbReference type="Proteomes" id="UP000515152">
    <property type="component" value="Chromosome 11"/>
</dbReference>
<name>A0A6P8GCA2_CLUHA</name>
<evidence type="ECO:0000313" key="5">
    <source>
        <dbReference type="RefSeq" id="XP_031432715.1"/>
    </source>
</evidence>
<dbReference type="SMART" id="SM01052">
    <property type="entry name" value="CAP_GLY"/>
    <property type="match status" value="1"/>
</dbReference>
<feature type="domain" description="CAP-Gly" evidence="3">
    <location>
        <begin position="236"/>
        <end position="279"/>
    </location>
</feature>